<evidence type="ECO:0000313" key="1">
    <source>
        <dbReference type="EMBL" id="KAJ7520533.1"/>
    </source>
</evidence>
<name>A0ACC2ASR6_DIPCM</name>
<proteinExistence type="predicted"/>
<protein>
    <submittedName>
        <fullName evidence="1">Uncharacterized protein</fullName>
    </submittedName>
</protein>
<evidence type="ECO:0000313" key="2">
    <source>
        <dbReference type="Proteomes" id="UP001162992"/>
    </source>
</evidence>
<dbReference type="EMBL" id="CM055110">
    <property type="protein sequence ID" value="KAJ7520533.1"/>
    <property type="molecule type" value="Genomic_DNA"/>
</dbReference>
<dbReference type="Proteomes" id="UP001162992">
    <property type="component" value="Chromosome 19"/>
</dbReference>
<comment type="caution">
    <text evidence="1">The sequence shown here is derived from an EMBL/GenBank/DDBJ whole genome shotgun (WGS) entry which is preliminary data.</text>
</comment>
<gene>
    <name evidence="1" type="ORF">O6H91_19G009700</name>
</gene>
<organism evidence="1 2">
    <name type="scientific">Diphasiastrum complanatum</name>
    <name type="common">Issler's clubmoss</name>
    <name type="synonym">Lycopodium complanatum</name>
    <dbReference type="NCBI Taxonomy" id="34168"/>
    <lineage>
        <taxon>Eukaryota</taxon>
        <taxon>Viridiplantae</taxon>
        <taxon>Streptophyta</taxon>
        <taxon>Embryophyta</taxon>
        <taxon>Tracheophyta</taxon>
        <taxon>Lycopodiopsida</taxon>
        <taxon>Lycopodiales</taxon>
        <taxon>Lycopodiaceae</taxon>
        <taxon>Lycopodioideae</taxon>
        <taxon>Diphasiastrum</taxon>
    </lineage>
</organism>
<sequence length="103" mass="11465">MFEQFHVDVCKLSRYGKTSYIGEHCFDVGFVLAFLADFADGNEAIGGSLCHSSMAKFSSVELLGANTWRLSIFGEFMAIFLCQVDLEDGLVHDGSKFYCQKLC</sequence>
<keyword evidence="2" id="KW-1185">Reference proteome</keyword>
<accession>A0ACC2ASR6</accession>
<reference evidence="2" key="1">
    <citation type="journal article" date="2024" name="Proc. Natl. Acad. Sci. U.S.A.">
        <title>Extraordinary preservation of gene collinearity over three hundred million years revealed in homosporous lycophytes.</title>
        <authorList>
            <person name="Li C."/>
            <person name="Wickell D."/>
            <person name="Kuo L.Y."/>
            <person name="Chen X."/>
            <person name="Nie B."/>
            <person name="Liao X."/>
            <person name="Peng D."/>
            <person name="Ji J."/>
            <person name="Jenkins J."/>
            <person name="Williams M."/>
            <person name="Shu S."/>
            <person name="Plott C."/>
            <person name="Barry K."/>
            <person name="Rajasekar S."/>
            <person name="Grimwood J."/>
            <person name="Han X."/>
            <person name="Sun S."/>
            <person name="Hou Z."/>
            <person name="He W."/>
            <person name="Dai G."/>
            <person name="Sun C."/>
            <person name="Schmutz J."/>
            <person name="Leebens-Mack J.H."/>
            <person name="Li F.W."/>
            <person name="Wang L."/>
        </authorList>
    </citation>
    <scope>NUCLEOTIDE SEQUENCE [LARGE SCALE GENOMIC DNA]</scope>
    <source>
        <strain evidence="2">cv. PW_Plant_1</strain>
    </source>
</reference>